<dbReference type="Proteomes" id="UP000649617">
    <property type="component" value="Unassembled WGS sequence"/>
</dbReference>
<accession>A0A812YD36</accession>
<evidence type="ECO:0000313" key="1">
    <source>
        <dbReference type="EMBL" id="CAE7782120.1"/>
    </source>
</evidence>
<protein>
    <submittedName>
        <fullName evidence="1">Uncharacterized protein</fullName>
    </submittedName>
</protein>
<gene>
    <name evidence="1" type="ORF">SPIL2461_LOCUS23264</name>
</gene>
<keyword evidence="2" id="KW-1185">Reference proteome</keyword>
<proteinExistence type="predicted"/>
<feature type="non-terminal residue" evidence="1">
    <location>
        <position position="65"/>
    </location>
</feature>
<sequence length="65" mass="7296">MVQLPTQSRRVSVRRKETDVAQILALICGLPQILPWNIQGFVLQRYDTATTASQLSFLTDTESSC</sequence>
<reference evidence="1" key="1">
    <citation type="submission" date="2021-02" db="EMBL/GenBank/DDBJ databases">
        <authorList>
            <person name="Dougan E. K."/>
            <person name="Rhodes N."/>
            <person name="Thang M."/>
            <person name="Chan C."/>
        </authorList>
    </citation>
    <scope>NUCLEOTIDE SEQUENCE</scope>
</reference>
<name>A0A812YD36_SYMPI</name>
<organism evidence="1 2">
    <name type="scientific">Symbiodinium pilosum</name>
    <name type="common">Dinoflagellate</name>
    <dbReference type="NCBI Taxonomy" id="2952"/>
    <lineage>
        <taxon>Eukaryota</taxon>
        <taxon>Sar</taxon>
        <taxon>Alveolata</taxon>
        <taxon>Dinophyceae</taxon>
        <taxon>Suessiales</taxon>
        <taxon>Symbiodiniaceae</taxon>
        <taxon>Symbiodinium</taxon>
    </lineage>
</organism>
<comment type="caution">
    <text evidence="1">The sequence shown here is derived from an EMBL/GenBank/DDBJ whole genome shotgun (WGS) entry which is preliminary data.</text>
</comment>
<dbReference type="EMBL" id="CAJNIZ010048096">
    <property type="protein sequence ID" value="CAE7782120.1"/>
    <property type="molecule type" value="Genomic_DNA"/>
</dbReference>
<evidence type="ECO:0000313" key="2">
    <source>
        <dbReference type="Proteomes" id="UP000649617"/>
    </source>
</evidence>
<dbReference type="AlphaFoldDB" id="A0A812YD36"/>